<proteinExistence type="predicted"/>
<organism evidence="1">
    <name type="scientific">marine metagenome</name>
    <dbReference type="NCBI Taxonomy" id="408172"/>
    <lineage>
        <taxon>unclassified sequences</taxon>
        <taxon>metagenomes</taxon>
        <taxon>ecological metagenomes</taxon>
    </lineage>
</organism>
<dbReference type="AlphaFoldDB" id="A0A382P0N7"/>
<feature type="non-terminal residue" evidence="1">
    <location>
        <position position="49"/>
    </location>
</feature>
<gene>
    <name evidence="1" type="ORF">METZ01_LOCUS318356</name>
</gene>
<dbReference type="EMBL" id="UINC01103258">
    <property type="protein sequence ID" value="SVC65502.1"/>
    <property type="molecule type" value="Genomic_DNA"/>
</dbReference>
<name>A0A382P0N7_9ZZZZ</name>
<sequence length="49" mass="5586">MIVLFDPRHITPPIGLSWVFPVTYSPSVHLQTIKCLSDPDQFSNKDKCL</sequence>
<evidence type="ECO:0000313" key="1">
    <source>
        <dbReference type="EMBL" id="SVC65502.1"/>
    </source>
</evidence>
<accession>A0A382P0N7</accession>
<protein>
    <submittedName>
        <fullName evidence="1">Uncharacterized protein</fullName>
    </submittedName>
</protein>
<reference evidence="1" key="1">
    <citation type="submission" date="2018-05" db="EMBL/GenBank/DDBJ databases">
        <authorList>
            <person name="Lanie J.A."/>
            <person name="Ng W.-L."/>
            <person name="Kazmierczak K.M."/>
            <person name="Andrzejewski T.M."/>
            <person name="Davidsen T.M."/>
            <person name="Wayne K.J."/>
            <person name="Tettelin H."/>
            <person name="Glass J.I."/>
            <person name="Rusch D."/>
            <person name="Podicherti R."/>
            <person name="Tsui H.-C.T."/>
            <person name="Winkler M.E."/>
        </authorList>
    </citation>
    <scope>NUCLEOTIDE SEQUENCE</scope>
</reference>